<protein>
    <submittedName>
        <fullName evidence="9">Glycerol uptake facilitator protein</fullName>
    </submittedName>
</protein>
<dbReference type="OrthoDB" id="9807293at2"/>
<evidence type="ECO:0000256" key="3">
    <source>
        <dbReference type="ARBA" id="ARBA00022448"/>
    </source>
</evidence>
<comment type="similarity">
    <text evidence="2 7">Belongs to the MIP/aquaporin (TC 1.A.8) family.</text>
</comment>
<dbReference type="GO" id="GO:0005886">
    <property type="term" value="C:plasma membrane"/>
    <property type="evidence" value="ECO:0007669"/>
    <property type="project" value="TreeGrafter"/>
</dbReference>
<keyword evidence="5 8" id="KW-1133">Transmembrane helix</keyword>
<dbReference type="PANTHER" id="PTHR43829">
    <property type="entry name" value="AQUAPORIN OR AQUAGLYCEROPORIN RELATED"/>
    <property type="match status" value="1"/>
</dbReference>
<dbReference type="PROSITE" id="PS00221">
    <property type="entry name" value="MIP"/>
    <property type="match status" value="1"/>
</dbReference>
<dbReference type="InterPro" id="IPR022357">
    <property type="entry name" value="MIP_CS"/>
</dbReference>
<dbReference type="GO" id="GO:0015254">
    <property type="term" value="F:glycerol channel activity"/>
    <property type="evidence" value="ECO:0007669"/>
    <property type="project" value="TreeGrafter"/>
</dbReference>
<keyword evidence="3 7" id="KW-0813">Transport</keyword>
<dbReference type="PRINTS" id="PR00783">
    <property type="entry name" value="MINTRINSICP"/>
</dbReference>
<dbReference type="AlphaFoldDB" id="A0A1G6X5F8"/>
<keyword evidence="4 7" id="KW-0812">Transmembrane</keyword>
<name>A0A1G6X5F8_9MICO</name>
<gene>
    <name evidence="9" type="ORF">SAMN05216410_0083</name>
</gene>
<evidence type="ECO:0000256" key="6">
    <source>
        <dbReference type="ARBA" id="ARBA00023136"/>
    </source>
</evidence>
<comment type="subcellular location">
    <subcellularLocation>
        <location evidence="1">Membrane</location>
        <topology evidence="1">Multi-pass membrane protein</topology>
    </subcellularLocation>
</comment>
<evidence type="ECO:0000256" key="2">
    <source>
        <dbReference type="ARBA" id="ARBA00006175"/>
    </source>
</evidence>
<evidence type="ECO:0000256" key="4">
    <source>
        <dbReference type="ARBA" id="ARBA00022692"/>
    </source>
</evidence>
<feature type="transmembrane region" description="Helical" evidence="8">
    <location>
        <begin position="99"/>
        <end position="120"/>
    </location>
</feature>
<dbReference type="EMBL" id="FMYH01000010">
    <property type="protein sequence ID" value="SDD73083.1"/>
    <property type="molecule type" value="Genomic_DNA"/>
</dbReference>
<sequence length="248" mass="24620">MGDIGQVLVSEIAGTGVLMTLGVGVGANVTLARTFGKGGGYLMVALGWALGVFAGVHVAHASGAHLNPAMTLGMLARSAVPGGPAEYAPGIAITASTTAAYLTGELVGAICGAILAWSVYRAHFDKHPVPHDKLAAMATGPAIRSLGRNAFGEGVATFILVFVLLQLALTPSALGPLGVALTVLGVGLGLGGVTGWAINPARDLGGRIAHAILPICGKGSSDWSYAWVPVVGPVVGGVLGGVTAQLMS</sequence>
<evidence type="ECO:0000256" key="1">
    <source>
        <dbReference type="ARBA" id="ARBA00004141"/>
    </source>
</evidence>
<feature type="transmembrane region" description="Helical" evidence="8">
    <location>
        <begin position="150"/>
        <end position="169"/>
    </location>
</feature>
<feature type="transmembrane region" description="Helical" evidence="8">
    <location>
        <begin position="12"/>
        <end position="32"/>
    </location>
</feature>
<dbReference type="InterPro" id="IPR000425">
    <property type="entry name" value="MIP"/>
</dbReference>
<dbReference type="InterPro" id="IPR023271">
    <property type="entry name" value="Aquaporin-like"/>
</dbReference>
<dbReference type="InterPro" id="IPR050363">
    <property type="entry name" value="MIP/Aquaporin"/>
</dbReference>
<evidence type="ECO:0000256" key="8">
    <source>
        <dbReference type="SAM" id="Phobius"/>
    </source>
</evidence>
<evidence type="ECO:0000256" key="5">
    <source>
        <dbReference type="ARBA" id="ARBA00022989"/>
    </source>
</evidence>
<feature type="transmembrane region" description="Helical" evidence="8">
    <location>
        <begin position="39"/>
        <end position="60"/>
    </location>
</feature>
<organism evidence="9 10">
    <name type="scientific">Sanguibacter gelidistatuariae</name>
    <dbReference type="NCBI Taxonomy" id="1814289"/>
    <lineage>
        <taxon>Bacteria</taxon>
        <taxon>Bacillati</taxon>
        <taxon>Actinomycetota</taxon>
        <taxon>Actinomycetes</taxon>
        <taxon>Micrococcales</taxon>
        <taxon>Sanguibacteraceae</taxon>
        <taxon>Sanguibacter</taxon>
    </lineage>
</organism>
<feature type="transmembrane region" description="Helical" evidence="8">
    <location>
        <begin position="175"/>
        <end position="198"/>
    </location>
</feature>
<dbReference type="PANTHER" id="PTHR43829:SF9">
    <property type="entry name" value="AQUAPORIN-9"/>
    <property type="match status" value="1"/>
</dbReference>
<keyword evidence="10" id="KW-1185">Reference proteome</keyword>
<dbReference type="RefSeq" id="WP_093186422.1">
    <property type="nucleotide sequence ID" value="NZ_FMYH01000010.1"/>
</dbReference>
<reference evidence="9 10" key="1">
    <citation type="submission" date="2016-09" db="EMBL/GenBank/DDBJ databases">
        <authorList>
            <person name="Capua I."/>
            <person name="De Benedictis P."/>
            <person name="Joannis T."/>
            <person name="Lombin L.H."/>
            <person name="Cattoli G."/>
        </authorList>
    </citation>
    <scope>NUCLEOTIDE SEQUENCE [LARGE SCALE GENOMIC DNA]</scope>
    <source>
        <strain evidence="9 10">ISLP-3</strain>
    </source>
</reference>
<dbReference type="Gene3D" id="1.20.1080.10">
    <property type="entry name" value="Glycerol uptake facilitator protein"/>
    <property type="match status" value="1"/>
</dbReference>
<evidence type="ECO:0000256" key="7">
    <source>
        <dbReference type="RuleBase" id="RU000477"/>
    </source>
</evidence>
<evidence type="ECO:0000313" key="10">
    <source>
        <dbReference type="Proteomes" id="UP000199039"/>
    </source>
</evidence>
<dbReference type="SUPFAM" id="SSF81338">
    <property type="entry name" value="Aquaporin-like"/>
    <property type="match status" value="1"/>
</dbReference>
<dbReference type="Proteomes" id="UP000199039">
    <property type="component" value="Unassembled WGS sequence"/>
</dbReference>
<keyword evidence="6 8" id="KW-0472">Membrane</keyword>
<proteinExistence type="inferred from homology"/>
<accession>A0A1G6X5F8</accession>
<dbReference type="STRING" id="1814289.SAMN05216410_0083"/>
<evidence type="ECO:0000313" key="9">
    <source>
        <dbReference type="EMBL" id="SDD73083.1"/>
    </source>
</evidence>
<dbReference type="Pfam" id="PF00230">
    <property type="entry name" value="MIP"/>
    <property type="match status" value="1"/>
</dbReference>